<evidence type="ECO:0000259" key="13">
    <source>
        <dbReference type="Pfam" id="PF00535"/>
    </source>
</evidence>
<keyword evidence="8" id="KW-0256">Endoplasmic reticulum</keyword>
<dbReference type="FunCoup" id="A0A1Y2G5S8">
    <property type="interactions" value="433"/>
</dbReference>
<feature type="domain" description="Glycosyltransferase 2-like" evidence="13">
    <location>
        <begin position="63"/>
        <end position="205"/>
    </location>
</feature>
<dbReference type="PANTHER" id="PTHR10859">
    <property type="entry name" value="GLYCOSYL TRANSFERASE"/>
    <property type="match status" value="1"/>
</dbReference>
<sequence>MSLLLLLSGFAAGLVALAYVALILLSPAPPTPTLSEATYRSLDSSAPSPLPSLPSTPATLALSVVVPAYNERKRIRSMLRDTVQYLENRTVVDDEVPAGVEKGSYEVLIVDDGSKDGTAEVVLELAKELKSEFGAKRGNIKVVTLVRNRGKGGATRHGVLHSAGHRILFCDADGASHFPDLALLQAEADQLQKEQVKGGAKVEDVHGVVVGSRAHLVRTEAVVKRSFLRNLLMRLFHTYLYILGIRTIRDTQCGFKLSSRASAAHLYPSLHSPSWIFDCELLLLALLSGIPVREVGIKWQEVDGSKVDLVRDSVGMAVDLLVIRGNYLLGRWSKPGVVELKGGVPVEVGEEPKKSR</sequence>
<dbReference type="InterPro" id="IPR001173">
    <property type="entry name" value="Glyco_trans_2-like"/>
</dbReference>
<dbReference type="STRING" id="106004.A0A1Y2G5S8"/>
<keyword evidence="6 14" id="KW-0808">Transferase</keyword>
<dbReference type="GO" id="GO:0004581">
    <property type="term" value="F:dolichyl-phosphate beta-glucosyltransferase activity"/>
    <property type="evidence" value="ECO:0007669"/>
    <property type="project" value="UniProtKB-EC"/>
</dbReference>
<evidence type="ECO:0000256" key="1">
    <source>
        <dbReference type="ARBA" id="ARBA00004389"/>
    </source>
</evidence>
<comment type="subcellular location">
    <subcellularLocation>
        <location evidence="1">Endoplasmic reticulum membrane</location>
        <topology evidence="1">Single-pass membrane protein</topology>
    </subcellularLocation>
</comment>
<accession>A0A1Y2G5S8</accession>
<dbReference type="InParanoid" id="A0A1Y2G5S8"/>
<keyword evidence="5" id="KW-0328">Glycosyltransferase</keyword>
<proteinExistence type="inferred from homology"/>
<keyword evidence="9" id="KW-0735">Signal-anchor</keyword>
<evidence type="ECO:0000256" key="6">
    <source>
        <dbReference type="ARBA" id="ARBA00022679"/>
    </source>
</evidence>
<keyword evidence="11" id="KW-0472">Membrane</keyword>
<comment type="pathway">
    <text evidence="2">Protein modification; protein glycosylation.</text>
</comment>
<dbReference type="GO" id="GO:0005789">
    <property type="term" value="C:endoplasmic reticulum membrane"/>
    <property type="evidence" value="ECO:0007669"/>
    <property type="project" value="UniProtKB-SubCell"/>
</dbReference>
<dbReference type="EC" id="2.4.1.117" evidence="4"/>
<dbReference type="AlphaFoldDB" id="A0A1Y2G5S8"/>
<keyword evidence="7" id="KW-0812">Transmembrane</keyword>
<name>A0A1Y2G5S8_9BASI</name>
<protein>
    <recommendedName>
        <fullName evidence="4">dolichyl-phosphate beta-glucosyltransferase</fullName>
        <ecNumber evidence="4">2.4.1.117</ecNumber>
    </recommendedName>
</protein>
<evidence type="ECO:0000256" key="9">
    <source>
        <dbReference type="ARBA" id="ARBA00022968"/>
    </source>
</evidence>
<keyword evidence="15" id="KW-1185">Reference proteome</keyword>
<dbReference type="PANTHER" id="PTHR10859:SF91">
    <property type="entry name" value="DOLICHYL-PHOSPHATE BETA-GLUCOSYLTRANSFERASE"/>
    <property type="match status" value="1"/>
</dbReference>
<dbReference type="InterPro" id="IPR035518">
    <property type="entry name" value="DPG_synthase"/>
</dbReference>
<comment type="similarity">
    <text evidence="3">Belongs to the glycosyltransferase 2 family.</text>
</comment>
<dbReference type="SUPFAM" id="SSF53448">
    <property type="entry name" value="Nucleotide-diphospho-sugar transferases"/>
    <property type="match status" value="1"/>
</dbReference>
<comment type="caution">
    <text evidence="14">The sequence shown here is derived from an EMBL/GenBank/DDBJ whole genome shotgun (WGS) entry which is preliminary data.</text>
</comment>
<comment type="catalytic activity">
    <reaction evidence="12">
        <text>a di-trans,poly-cis-dolichyl phosphate + UDP-alpha-D-glucose = a di-trans,poly-cis-dolichyl beta-D-glucosyl phosphate + UDP</text>
        <dbReference type="Rhea" id="RHEA:15401"/>
        <dbReference type="Rhea" id="RHEA-COMP:19498"/>
        <dbReference type="Rhea" id="RHEA-COMP:19502"/>
        <dbReference type="ChEBI" id="CHEBI:57525"/>
        <dbReference type="ChEBI" id="CHEBI:57683"/>
        <dbReference type="ChEBI" id="CHEBI:58223"/>
        <dbReference type="ChEBI" id="CHEBI:58885"/>
        <dbReference type="EC" id="2.4.1.117"/>
    </reaction>
    <physiologicalReaction direction="left-to-right" evidence="12">
        <dbReference type="Rhea" id="RHEA:15402"/>
    </physiologicalReaction>
</comment>
<evidence type="ECO:0000313" key="15">
    <source>
        <dbReference type="Proteomes" id="UP000193467"/>
    </source>
</evidence>
<evidence type="ECO:0000256" key="7">
    <source>
        <dbReference type="ARBA" id="ARBA00022692"/>
    </source>
</evidence>
<dbReference type="GO" id="GO:0006487">
    <property type="term" value="P:protein N-linked glycosylation"/>
    <property type="evidence" value="ECO:0007669"/>
    <property type="project" value="TreeGrafter"/>
</dbReference>
<gene>
    <name evidence="14" type="ORF">BCR35DRAFT_273813</name>
</gene>
<organism evidence="14 15">
    <name type="scientific">Leucosporidium creatinivorum</name>
    <dbReference type="NCBI Taxonomy" id="106004"/>
    <lineage>
        <taxon>Eukaryota</taxon>
        <taxon>Fungi</taxon>
        <taxon>Dikarya</taxon>
        <taxon>Basidiomycota</taxon>
        <taxon>Pucciniomycotina</taxon>
        <taxon>Microbotryomycetes</taxon>
        <taxon>Leucosporidiales</taxon>
        <taxon>Leucosporidium</taxon>
    </lineage>
</organism>
<dbReference type="OrthoDB" id="3784at2759"/>
<dbReference type="InterPro" id="IPR029044">
    <property type="entry name" value="Nucleotide-diphossugar_trans"/>
</dbReference>
<evidence type="ECO:0000256" key="10">
    <source>
        <dbReference type="ARBA" id="ARBA00022989"/>
    </source>
</evidence>
<dbReference type="Proteomes" id="UP000193467">
    <property type="component" value="Unassembled WGS sequence"/>
</dbReference>
<evidence type="ECO:0000256" key="4">
    <source>
        <dbReference type="ARBA" id="ARBA00012583"/>
    </source>
</evidence>
<dbReference type="Pfam" id="PF00535">
    <property type="entry name" value="Glycos_transf_2"/>
    <property type="match status" value="1"/>
</dbReference>
<evidence type="ECO:0000256" key="2">
    <source>
        <dbReference type="ARBA" id="ARBA00004922"/>
    </source>
</evidence>
<evidence type="ECO:0000256" key="11">
    <source>
        <dbReference type="ARBA" id="ARBA00023136"/>
    </source>
</evidence>
<dbReference type="CDD" id="cd04188">
    <property type="entry name" value="DPG_synthase"/>
    <property type="match status" value="1"/>
</dbReference>
<dbReference type="EMBL" id="MCGR01000001">
    <property type="protein sequence ID" value="ORY92697.1"/>
    <property type="molecule type" value="Genomic_DNA"/>
</dbReference>
<dbReference type="Gene3D" id="3.90.550.10">
    <property type="entry name" value="Spore Coat Polysaccharide Biosynthesis Protein SpsA, Chain A"/>
    <property type="match status" value="1"/>
</dbReference>
<evidence type="ECO:0000256" key="3">
    <source>
        <dbReference type="ARBA" id="ARBA00006739"/>
    </source>
</evidence>
<evidence type="ECO:0000256" key="8">
    <source>
        <dbReference type="ARBA" id="ARBA00022824"/>
    </source>
</evidence>
<evidence type="ECO:0000256" key="12">
    <source>
        <dbReference type="ARBA" id="ARBA00045097"/>
    </source>
</evidence>
<evidence type="ECO:0000313" key="14">
    <source>
        <dbReference type="EMBL" id="ORY92697.1"/>
    </source>
</evidence>
<reference evidence="14 15" key="1">
    <citation type="submission" date="2016-07" db="EMBL/GenBank/DDBJ databases">
        <title>Pervasive Adenine N6-methylation of Active Genes in Fungi.</title>
        <authorList>
            <consortium name="DOE Joint Genome Institute"/>
            <person name="Mondo S.J."/>
            <person name="Dannebaum R.O."/>
            <person name="Kuo R.C."/>
            <person name="Labutti K."/>
            <person name="Haridas S."/>
            <person name="Kuo A."/>
            <person name="Salamov A."/>
            <person name="Ahrendt S.R."/>
            <person name="Lipzen A."/>
            <person name="Sullivan W."/>
            <person name="Andreopoulos W.B."/>
            <person name="Clum A."/>
            <person name="Lindquist E."/>
            <person name="Daum C."/>
            <person name="Ramamoorthy G.K."/>
            <person name="Gryganskyi A."/>
            <person name="Culley D."/>
            <person name="Magnuson J.K."/>
            <person name="James T.Y."/>
            <person name="O'Malley M.A."/>
            <person name="Stajich J.E."/>
            <person name="Spatafora J.W."/>
            <person name="Visel A."/>
            <person name="Grigoriev I.V."/>
        </authorList>
    </citation>
    <scope>NUCLEOTIDE SEQUENCE [LARGE SCALE GENOMIC DNA]</scope>
    <source>
        <strain evidence="14 15">62-1032</strain>
    </source>
</reference>
<keyword evidence="10" id="KW-1133">Transmembrane helix</keyword>
<evidence type="ECO:0000256" key="5">
    <source>
        <dbReference type="ARBA" id="ARBA00022676"/>
    </source>
</evidence>